<dbReference type="Pfam" id="PF02321">
    <property type="entry name" value="OEP"/>
    <property type="match status" value="2"/>
</dbReference>
<dbReference type="PROSITE" id="PS51257">
    <property type="entry name" value="PROKAR_LIPOPROTEIN"/>
    <property type="match status" value="1"/>
</dbReference>
<dbReference type="GO" id="GO:0005886">
    <property type="term" value="C:plasma membrane"/>
    <property type="evidence" value="ECO:0007669"/>
    <property type="project" value="UniProtKB-SubCell"/>
</dbReference>
<dbReference type="PANTHER" id="PTHR30203:SF33">
    <property type="entry name" value="BLR4455 PROTEIN"/>
    <property type="match status" value="1"/>
</dbReference>
<evidence type="ECO:0000256" key="1">
    <source>
        <dbReference type="ARBA" id="ARBA00007613"/>
    </source>
</evidence>
<dbReference type="OrthoDB" id="9770517at2"/>
<protein>
    <submittedName>
        <fullName evidence="3">Efflux transporter, outer membrane factor (OMF) lipoprotein, NodT family</fullName>
    </submittedName>
</protein>
<keyword evidence="2 3" id="KW-0449">Lipoprotein</keyword>
<dbReference type="InterPro" id="IPR003423">
    <property type="entry name" value="OMP_efflux"/>
</dbReference>
<dbReference type="NCBIfam" id="TIGR01845">
    <property type="entry name" value="outer_NodT"/>
    <property type="match status" value="1"/>
</dbReference>
<sequence>MFKRTLLATLVATTLAGCAIGPDYTRPVTDLPTAWPGASANVAAVGHQWWTGFGDPVLDSLVGEALTYNRDLAAAAARVDEARAAAGLARANLLPALNANAGYQRARQSAEVTAPGTPLVGDVRQANAVLSWELDLWGRLRRANEAARAEVTASAANRDALQLSLAAQVAQTYFQLRALDAQYDIARRTLESREEALRLREKRYRGGMTSELDYRQAEAEAASARSTVPSLRQSVEQTEHALAVLVGRSPRALVEGPVGRGKVLGAFVPPPVVPAGLPSDLLVRRADVAAAEAQLVAANARIGVARAAYLPTISLTGALGSESTSLSGLFSGPARTWSFVGNLAAPIFDFGRTAAGVEAANARQRQALAGYERALQTAFAETLDALSQGRAARERQQAEATRLAALNEALRLARLRYDNGYATYLDVLDAERGVFQAELSLVDTRLAALNASVSLYKALGGGWQQVPQG</sequence>
<dbReference type="InterPro" id="IPR010131">
    <property type="entry name" value="MdtP/NodT-like"/>
</dbReference>
<keyword evidence="4" id="KW-1185">Reference proteome</keyword>
<dbReference type="Gene3D" id="1.20.1600.10">
    <property type="entry name" value="Outer membrane efflux proteins (OEP)"/>
    <property type="match status" value="1"/>
</dbReference>
<dbReference type="STRING" id="375574.GCA_001418035_02655"/>
<evidence type="ECO:0000313" key="4">
    <source>
        <dbReference type="Proteomes" id="UP000243535"/>
    </source>
</evidence>
<keyword evidence="2" id="KW-0472">Membrane</keyword>
<dbReference type="EMBL" id="CYHA01000011">
    <property type="protein sequence ID" value="CUA87124.1"/>
    <property type="molecule type" value="Genomic_DNA"/>
</dbReference>
<accession>A0A0K6H8C0</accession>
<reference evidence="4" key="1">
    <citation type="submission" date="2015-08" db="EMBL/GenBank/DDBJ databases">
        <authorList>
            <person name="Varghese N."/>
        </authorList>
    </citation>
    <scope>NUCLEOTIDE SEQUENCE [LARGE SCALE GENOMIC DNA]</scope>
    <source>
        <strain evidence="4">DSM 17901</strain>
    </source>
</reference>
<proteinExistence type="inferred from homology"/>
<organism evidence="3 4">
    <name type="scientific">Gulbenkiania indica</name>
    <dbReference type="NCBI Taxonomy" id="375574"/>
    <lineage>
        <taxon>Bacteria</taxon>
        <taxon>Pseudomonadati</taxon>
        <taxon>Pseudomonadota</taxon>
        <taxon>Betaproteobacteria</taxon>
        <taxon>Neisseriales</taxon>
        <taxon>Chromobacteriaceae</taxon>
        <taxon>Gulbenkiania</taxon>
    </lineage>
</organism>
<keyword evidence="2" id="KW-0812">Transmembrane</keyword>
<feature type="chain" id="PRO_5005393412" evidence="2">
    <location>
        <begin position="20"/>
        <end position="469"/>
    </location>
</feature>
<keyword evidence="2" id="KW-0732">Signal</keyword>
<keyword evidence="2" id="KW-0564">Palmitate</keyword>
<gene>
    <name evidence="3" type="ORF">Ga0061063_0072</name>
</gene>
<dbReference type="PANTHER" id="PTHR30203">
    <property type="entry name" value="OUTER MEMBRANE CATION EFFLUX PROTEIN"/>
    <property type="match status" value="1"/>
</dbReference>
<evidence type="ECO:0000313" key="3">
    <source>
        <dbReference type="EMBL" id="CUA87124.1"/>
    </source>
</evidence>
<dbReference type="Gene3D" id="2.20.200.10">
    <property type="entry name" value="Outer membrane efflux proteins (OEP)"/>
    <property type="match status" value="1"/>
</dbReference>
<comment type="similarity">
    <text evidence="1 2">Belongs to the outer membrane factor (OMF) (TC 1.B.17) family.</text>
</comment>
<name>A0A0K6H8C0_9NEIS</name>
<dbReference type="Proteomes" id="UP000243535">
    <property type="component" value="Unassembled WGS sequence"/>
</dbReference>
<dbReference type="GO" id="GO:0015562">
    <property type="term" value="F:efflux transmembrane transporter activity"/>
    <property type="evidence" value="ECO:0007669"/>
    <property type="project" value="InterPro"/>
</dbReference>
<feature type="signal peptide" evidence="2">
    <location>
        <begin position="1"/>
        <end position="19"/>
    </location>
</feature>
<evidence type="ECO:0000256" key="2">
    <source>
        <dbReference type="RuleBase" id="RU362097"/>
    </source>
</evidence>
<dbReference type="AlphaFoldDB" id="A0A0K6H8C0"/>
<dbReference type="SUPFAM" id="SSF56954">
    <property type="entry name" value="Outer membrane efflux proteins (OEP)"/>
    <property type="match status" value="1"/>
</dbReference>
<dbReference type="RefSeq" id="WP_055434529.1">
    <property type="nucleotide sequence ID" value="NZ_CYHA01000011.1"/>
</dbReference>
<comment type="subcellular location">
    <subcellularLocation>
        <location evidence="2">Cell membrane</location>
        <topology evidence="2">Lipid-anchor</topology>
    </subcellularLocation>
</comment>
<keyword evidence="2" id="KW-1134">Transmembrane beta strand</keyword>